<evidence type="ECO:0000256" key="1">
    <source>
        <dbReference type="SAM" id="MobiDB-lite"/>
    </source>
</evidence>
<name>A0A7H8TK22_STRCX</name>
<evidence type="ECO:0000313" key="3">
    <source>
        <dbReference type="Proteomes" id="UP000509418"/>
    </source>
</evidence>
<sequence>MADPLDPLFKALESINEELSGLHIRLARVEDQQSISGAGGPGGAEGEGRPPGAPIVWRKLEDPERSDLWVEFTGWVFDIADQFELTVDQLPRDCWWLHGGVVEELTALWTSHRSAFEIKDDSGASVYLWHDAFARALDRISRSWLGECTNGYHQPRSRERWGTDAKLRATIIGAGPPPSRRSPGPENPDLLAS</sequence>
<reference evidence="2 3" key="1">
    <citation type="submission" date="2020-06" db="EMBL/GenBank/DDBJ databases">
        <title>Genome mining for natural products.</title>
        <authorList>
            <person name="Zhang B."/>
            <person name="Shi J."/>
            <person name="Ge H."/>
        </authorList>
    </citation>
    <scope>NUCLEOTIDE SEQUENCE [LARGE SCALE GENOMIC DNA]</scope>
    <source>
        <strain evidence="2 3">NA02069</strain>
    </source>
</reference>
<feature type="region of interest" description="Disordered" evidence="1">
    <location>
        <begin position="33"/>
        <end position="53"/>
    </location>
</feature>
<accession>A0A7H8TK22</accession>
<organism evidence="2 3">
    <name type="scientific">Streptomyces chartreusis</name>
    <dbReference type="NCBI Taxonomy" id="1969"/>
    <lineage>
        <taxon>Bacteria</taxon>
        <taxon>Bacillati</taxon>
        <taxon>Actinomycetota</taxon>
        <taxon>Actinomycetes</taxon>
        <taxon>Kitasatosporales</taxon>
        <taxon>Streptomycetaceae</taxon>
        <taxon>Streptomyces</taxon>
    </lineage>
</organism>
<gene>
    <name evidence="2" type="ORF">HUT05_44845</name>
</gene>
<dbReference type="AlphaFoldDB" id="A0A7H8TK22"/>
<keyword evidence="3" id="KW-1185">Reference proteome</keyword>
<feature type="region of interest" description="Disordered" evidence="1">
    <location>
        <begin position="172"/>
        <end position="193"/>
    </location>
</feature>
<dbReference type="EMBL" id="CP056041">
    <property type="protein sequence ID" value="QKZ23866.1"/>
    <property type="molecule type" value="Genomic_DNA"/>
</dbReference>
<dbReference type="Proteomes" id="UP000509418">
    <property type="component" value="Chromosome"/>
</dbReference>
<dbReference type="RefSeq" id="WP_176578480.1">
    <property type="nucleotide sequence ID" value="NZ_CBDRGH010000022.1"/>
</dbReference>
<protein>
    <submittedName>
        <fullName evidence="2">Uncharacterized protein</fullName>
    </submittedName>
</protein>
<evidence type="ECO:0000313" key="2">
    <source>
        <dbReference type="EMBL" id="QKZ23866.1"/>
    </source>
</evidence>
<proteinExistence type="predicted"/>